<organism evidence="1">
    <name type="scientific">freshwater metagenome</name>
    <dbReference type="NCBI Taxonomy" id="449393"/>
    <lineage>
        <taxon>unclassified sequences</taxon>
        <taxon>metagenomes</taxon>
        <taxon>ecological metagenomes</taxon>
    </lineage>
</organism>
<dbReference type="EMBL" id="CAFBQT010000027">
    <property type="protein sequence ID" value="CAB5061384.1"/>
    <property type="molecule type" value="Genomic_DNA"/>
</dbReference>
<gene>
    <name evidence="1" type="ORF">UFOPK4355_00347</name>
</gene>
<proteinExistence type="predicted"/>
<sequence>MTCVIPLRDANGEIRMSRSCIDGPVMDGANVIWNSKGEIPKGTVGEPHV</sequence>
<reference evidence="1" key="1">
    <citation type="submission" date="2020-05" db="EMBL/GenBank/DDBJ databases">
        <authorList>
            <person name="Chiriac C."/>
            <person name="Salcher M."/>
            <person name="Ghai R."/>
            <person name="Kavagutti S V."/>
        </authorList>
    </citation>
    <scope>NUCLEOTIDE SEQUENCE</scope>
</reference>
<protein>
    <submittedName>
        <fullName evidence="1">Unannotated protein</fullName>
    </submittedName>
</protein>
<name>A0A6J7U491_9ZZZZ</name>
<dbReference type="AlphaFoldDB" id="A0A6J7U491"/>
<evidence type="ECO:0000313" key="1">
    <source>
        <dbReference type="EMBL" id="CAB5061384.1"/>
    </source>
</evidence>
<accession>A0A6J7U491</accession>